<evidence type="ECO:0000313" key="5">
    <source>
        <dbReference type="Proteomes" id="UP000694548"/>
    </source>
</evidence>
<dbReference type="InterPro" id="IPR001584">
    <property type="entry name" value="Integrase_cat-core"/>
</dbReference>
<dbReference type="GeneTree" id="ENSGT01050000244855"/>
<dbReference type="Pfam" id="PF17921">
    <property type="entry name" value="Integrase_H2C2"/>
    <property type="match status" value="1"/>
</dbReference>
<evidence type="ECO:0000313" key="4">
    <source>
        <dbReference type="Ensembl" id="ENSNFUP00015012567.1"/>
    </source>
</evidence>
<dbReference type="Pfam" id="PF00665">
    <property type="entry name" value="rve"/>
    <property type="match status" value="1"/>
</dbReference>
<keyword evidence="5" id="KW-1185">Reference proteome</keyword>
<protein>
    <recommendedName>
        <fullName evidence="1">Gypsy retrotransposon integrase-like protein 1</fullName>
    </recommendedName>
</protein>
<dbReference type="InterPro" id="IPR050951">
    <property type="entry name" value="Retrovirus_Pol_polyprotein"/>
</dbReference>
<dbReference type="SUPFAM" id="SSF53098">
    <property type="entry name" value="Ribonuclease H-like"/>
    <property type="match status" value="1"/>
</dbReference>
<dbReference type="PROSITE" id="PS50994">
    <property type="entry name" value="INTEGRASE"/>
    <property type="match status" value="1"/>
</dbReference>
<dbReference type="InterPro" id="IPR041588">
    <property type="entry name" value="Integrase_H2C2"/>
</dbReference>
<dbReference type="Ensembl" id="ENSNFUT00015013198.1">
    <property type="protein sequence ID" value="ENSNFUP00015012567.1"/>
    <property type="gene ID" value="ENSNFUG00015006184.1"/>
</dbReference>
<dbReference type="InterPro" id="IPR012337">
    <property type="entry name" value="RNaseH-like_sf"/>
</dbReference>
<dbReference type="AlphaFoldDB" id="A0A8C6L2B2"/>
<dbReference type="PANTHER" id="PTHR37984">
    <property type="entry name" value="PROTEIN CBG26694"/>
    <property type="match status" value="1"/>
</dbReference>
<evidence type="ECO:0000259" key="3">
    <source>
        <dbReference type="PROSITE" id="PS50994"/>
    </source>
</evidence>
<dbReference type="GO" id="GO:0015074">
    <property type="term" value="P:DNA integration"/>
    <property type="evidence" value="ECO:0007669"/>
    <property type="project" value="InterPro"/>
</dbReference>
<dbReference type="Gene3D" id="3.30.420.10">
    <property type="entry name" value="Ribonuclease H-like superfamily/Ribonuclease H"/>
    <property type="match status" value="1"/>
</dbReference>
<evidence type="ECO:0000256" key="1">
    <source>
        <dbReference type="ARBA" id="ARBA00039658"/>
    </source>
</evidence>
<feature type="region of interest" description="Disordered" evidence="2">
    <location>
        <begin position="1"/>
        <end position="26"/>
    </location>
</feature>
<accession>A0A8C6L2B2</accession>
<dbReference type="GO" id="GO:0003676">
    <property type="term" value="F:nucleic acid binding"/>
    <property type="evidence" value="ECO:0007669"/>
    <property type="project" value="InterPro"/>
</dbReference>
<proteinExistence type="predicted"/>
<name>A0A8C6L2B2_NOTFU</name>
<dbReference type="InterPro" id="IPR036397">
    <property type="entry name" value="RNaseH_sf"/>
</dbReference>
<dbReference type="FunFam" id="1.10.340.70:FF:000001">
    <property type="entry name" value="Retrovirus-related Pol polyprotein from transposon gypsy-like Protein"/>
    <property type="match status" value="1"/>
</dbReference>
<sequence length="505" mass="56999">MNRHSEVKEDDEEVAAADKPPPSPWVSITRFSLREEQKKDESLKKCFSAVGTPVNKTVEYLIMDDVLMRRWANPTATGAPWGITTQIVIPQKYRYKVLTLAHEGQWAGHLGIRKTYQVLLEHFFWPGMKKDVSAFCNCCHVCQLAGKPNQKPKPAPLHPIPVVGNPFDNIVVDCVGPLPRSKSGKRFLLTMMCTATRFPEAIPLTITARSVTKALTSFFSVFGLPRVLQTDQGFNFKSDLFKGLAKTLGIQHITSSTNHPESQGFLERWHQTLTSMLKKYCLSTGLSWDEGVLFLLFAAREAPQESLGYSPAQLVFGHTPRGPLKALKEQFLQIPDSNKEKVNQYIKQFRWRLKLANQVARDHLDVAQTRMKVHYDTKATSRDIQPGDQVLMLNPLGSSSLSAQFTGPHEVLSKINATTYVISTPNRRQKSRACHINMLKLLRVGVSTPPSLQHRCEIFIPGEGTHQLRSITNQRQLQILRSTAAELYLRGEGTTSHRWMISYSR</sequence>
<dbReference type="Proteomes" id="UP000694548">
    <property type="component" value="Chromosome sgr13"/>
</dbReference>
<organism evidence="4 5">
    <name type="scientific">Nothobranchius furzeri</name>
    <name type="common">Turquoise killifish</name>
    <dbReference type="NCBI Taxonomy" id="105023"/>
    <lineage>
        <taxon>Eukaryota</taxon>
        <taxon>Metazoa</taxon>
        <taxon>Chordata</taxon>
        <taxon>Craniata</taxon>
        <taxon>Vertebrata</taxon>
        <taxon>Euteleostomi</taxon>
        <taxon>Actinopterygii</taxon>
        <taxon>Neopterygii</taxon>
        <taxon>Teleostei</taxon>
        <taxon>Neoteleostei</taxon>
        <taxon>Acanthomorphata</taxon>
        <taxon>Ovalentaria</taxon>
        <taxon>Atherinomorphae</taxon>
        <taxon>Cyprinodontiformes</taxon>
        <taxon>Nothobranchiidae</taxon>
        <taxon>Nothobranchius</taxon>
    </lineage>
</organism>
<dbReference type="PANTHER" id="PTHR37984:SF15">
    <property type="entry name" value="INTEGRASE CATALYTIC DOMAIN-CONTAINING PROTEIN"/>
    <property type="match status" value="1"/>
</dbReference>
<dbReference type="FunFam" id="3.30.420.10:FF:000032">
    <property type="entry name" value="Retrovirus-related Pol polyprotein from transposon 297-like Protein"/>
    <property type="match status" value="1"/>
</dbReference>
<dbReference type="Gene3D" id="1.10.340.70">
    <property type="match status" value="1"/>
</dbReference>
<evidence type="ECO:0000256" key="2">
    <source>
        <dbReference type="SAM" id="MobiDB-lite"/>
    </source>
</evidence>
<feature type="domain" description="Integrase catalytic" evidence="3">
    <location>
        <begin position="162"/>
        <end position="319"/>
    </location>
</feature>
<reference evidence="4" key="2">
    <citation type="submission" date="2025-08" db="UniProtKB">
        <authorList>
            <consortium name="Ensembl"/>
        </authorList>
    </citation>
    <scope>IDENTIFICATION</scope>
</reference>
<reference evidence="4" key="1">
    <citation type="submission" date="2014-08" db="EMBL/GenBank/DDBJ databases">
        <authorList>
            <person name="Senf B."/>
            <person name="Petzold A."/>
            <person name="Downie B.R."/>
            <person name="Koch P."/>
            <person name="Platzer M."/>
        </authorList>
    </citation>
    <scope>NUCLEOTIDE SEQUENCE [LARGE SCALE GENOMIC DNA]</scope>
    <source>
        <strain evidence="4">GRZ</strain>
    </source>
</reference>
<reference evidence="4" key="3">
    <citation type="submission" date="2025-09" db="UniProtKB">
        <authorList>
            <consortium name="Ensembl"/>
        </authorList>
    </citation>
    <scope>IDENTIFICATION</scope>
</reference>